<dbReference type="SUPFAM" id="SSF110857">
    <property type="entry name" value="Gamma-glutamyl cyclotransferase-like"/>
    <property type="match status" value="1"/>
</dbReference>
<dbReference type="PANTHER" id="PTHR12935:SF0">
    <property type="entry name" value="GAMMA-GLUTAMYLCYCLOTRANSFERASE"/>
    <property type="match status" value="1"/>
</dbReference>
<evidence type="ECO:0000256" key="2">
    <source>
        <dbReference type="ARBA" id="ARBA00023239"/>
    </source>
</evidence>
<dbReference type="InterPro" id="IPR036568">
    <property type="entry name" value="GGCT-like_sf"/>
</dbReference>
<proteinExistence type="predicted"/>
<protein>
    <recommendedName>
        <fullName evidence="1">gamma-glutamylcyclotransferase</fullName>
        <ecNumber evidence="1">4.3.2.9</ecNumber>
    </recommendedName>
</protein>
<gene>
    <name evidence="5" type="ORF">DGAL_LOCUS4674</name>
</gene>
<evidence type="ECO:0000313" key="5">
    <source>
        <dbReference type="EMBL" id="CAH0102281.1"/>
    </source>
</evidence>
<organism evidence="5 6">
    <name type="scientific">Daphnia galeata</name>
    <dbReference type="NCBI Taxonomy" id="27404"/>
    <lineage>
        <taxon>Eukaryota</taxon>
        <taxon>Metazoa</taxon>
        <taxon>Ecdysozoa</taxon>
        <taxon>Arthropoda</taxon>
        <taxon>Crustacea</taxon>
        <taxon>Branchiopoda</taxon>
        <taxon>Diplostraca</taxon>
        <taxon>Cladocera</taxon>
        <taxon>Anomopoda</taxon>
        <taxon>Daphniidae</taxon>
        <taxon>Daphnia</taxon>
    </lineage>
</organism>
<dbReference type="InterPro" id="IPR013024">
    <property type="entry name" value="GGCT-like"/>
</dbReference>
<feature type="binding site" evidence="4">
    <location>
        <begin position="35"/>
        <end position="40"/>
    </location>
    <ligand>
        <name>substrate</name>
    </ligand>
</feature>
<dbReference type="EMBL" id="CAKKLH010000079">
    <property type="protein sequence ID" value="CAH0102281.1"/>
    <property type="molecule type" value="Genomic_DNA"/>
</dbReference>
<evidence type="ECO:0000313" key="6">
    <source>
        <dbReference type="Proteomes" id="UP000789390"/>
    </source>
</evidence>
<comment type="caution">
    <text evidence="5">The sequence shown here is derived from an EMBL/GenBank/DDBJ whole genome shotgun (WGS) entry which is preliminary data.</text>
</comment>
<keyword evidence="2" id="KW-0456">Lyase</keyword>
<dbReference type="GO" id="GO:0003839">
    <property type="term" value="F:gamma-glutamylcyclotransferase activity"/>
    <property type="evidence" value="ECO:0007669"/>
    <property type="project" value="UniProtKB-EC"/>
</dbReference>
<feature type="active site" description="Proton acceptor" evidence="3">
    <location>
        <position position="110"/>
    </location>
</feature>
<dbReference type="InterPro" id="IPR017939">
    <property type="entry name" value="G-Glutamylcylcotransferase"/>
</dbReference>
<dbReference type="AlphaFoldDB" id="A0A8J2W2F5"/>
<dbReference type="OrthoDB" id="2924818at2759"/>
<reference evidence="5" key="1">
    <citation type="submission" date="2021-11" db="EMBL/GenBank/DDBJ databases">
        <authorList>
            <person name="Schell T."/>
        </authorList>
    </citation>
    <scope>NUCLEOTIDE SEQUENCE</scope>
    <source>
        <strain evidence="5">M5</strain>
    </source>
</reference>
<sequence length="197" mass="22907">MNIYFILILNYESMTLTTEIHPSIVAMENKSTYFYFSYGSNMLKERIQINDANAKPYAAARLDDYRLDFNYRSLRWMGAVATIVETHDCHLWGVVWIKNNDTITSLDEQEGVHQGIYKPISVKVTTVNGETLNCRCYQQICQWEVDRRPSVVYKNIMIMGARENGVPEDYIKNHLENIEDNGYNGEVQVKMDLLKKS</sequence>
<name>A0A8J2W2F5_9CRUS</name>
<evidence type="ECO:0000256" key="1">
    <source>
        <dbReference type="ARBA" id="ARBA00012346"/>
    </source>
</evidence>
<dbReference type="Pfam" id="PF13772">
    <property type="entry name" value="AIG2_2"/>
    <property type="match status" value="1"/>
</dbReference>
<evidence type="ECO:0000256" key="3">
    <source>
        <dbReference type="PIRSR" id="PIRSR617939-1"/>
    </source>
</evidence>
<evidence type="ECO:0000256" key="4">
    <source>
        <dbReference type="PIRSR" id="PIRSR617939-2"/>
    </source>
</evidence>
<dbReference type="Proteomes" id="UP000789390">
    <property type="component" value="Unassembled WGS sequence"/>
</dbReference>
<dbReference type="Gene3D" id="3.10.490.10">
    <property type="entry name" value="Gamma-glutamyl cyclotransferase-like"/>
    <property type="match status" value="1"/>
</dbReference>
<accession>A0A8J2W2F5</accession>
<dbReference type="EC" id="4.3.2.9" evidence="1"/>
<feature type="binding site" evidence="4">
    <location>
        <position position="153"/>
    </location>
    <ligand>
        <name>substrate</name>
    </ligand>
</feature>
<keyword evidence="6" id="KW-1185">Reference proteome</keyword>
<dbReference type="PANTHER" id="PTHR12935">
    <property type="entry name" value="GAMMA-GLUTAMYLCYCLOTRANSFERASE"/>
    <property type="match status" value="1"/>
</dbReference>
<dbReference type="CDD" id="cd06661">
    <property type="entry name" value="GGCT_like"/>
    <property type="match status" value="1"/>
</dbReference>